<reference evidence="1 2" key="1">
    <citation type="submission" date="2023-07" db="EMBL/GenBank/DDBJ databases">
        <authorList>
            <person name="Lian W.-H."/>
        </authorList>
    </citation>
    <scope>NUCLEOTIDE SEQUENCE [LARGE SCALE GENOMIC DNA]</scope>
    <source>
        <strain evidence="1 2">SYSU DXS3180</strain>
    </source>
</reference>
<sequence length="242" mass="28096">MRSLTAPELLQVWENGLQHSQTDRSLALLQYASSKDDTNPATLSIGQRDARLLQLRKWMFGSKLLNTAVCPSCGEKVEWENDVNDFMLQHSHATSDFQIKVDDFELRFRLPVSADIKQVQKGCTDEENELILLRQCLLEIKRDNEPCLVEDLPRYVLDALEERISKEDAQADITVLLTCPACAHEWLSHFDIQSYLWTEINAWAKNMVQEVYVLARHFGWSEHDILNMSPQRRQLYLQMIFA</sequence>
<keyword evidence="2" id="KW-1185">Reference proteome</keyword>
<dbReference type="InterPro" id="IPR024364">
    <property type="entry name" value="Baseplate_phage_T4-like"/>
</dbReference>
<gene>
    <name evidence="1" type="ORF">QTN47_11745</name>
</gene>
<evidence type="ECO:0000313" key="1">
    <source>
        <dbReference type="EMBL" id="MEX6688174.1"/>
    </source>
</evidence>
<proteinExistence type="predicted"/>
<evidence type="ECO:0000313" key="2">
    <source>
        <dbReference type="Proteomes" id="UP001560573"/>
    </source>
</evidence>
<name>A0ABV3ZID1_9BACT</name>
<accession>A0ABV3ZID1</accession>
<dbReference type="Pfam" id="PF12322">
    <property type="entry name" value="T4_baseplate"/>
    <property type="match status" value="1"/>
</dbReference>
<comment type="caution">
    <text evidence="1">The sequence shown here is derived from an EMBL/GenBank/DDBJ whole genome shotgun (WGS) entry which is preliminary data.</text>
</comment>
<protein>
    <recommendedName>
        <fullName evidence="3">Phage baseplate protein</fullName>
    </recommendedName>
</protein>
<dbReference type="Proteomes" id="UP001560573">
    <property type="component" value="Unassembled WGS sequence"/>
</dbReference>
<organism evidence="1 2">
    <name type="scientific">Danxiaibacter flavus</name>
    <dbReference type="NCBI Taxonomy" id="3049108"/>
    <lineage>
        <taxon>Bacteria</taxon>
        <taxon>Pseudomonadati</taxon>
        <taxon>Bacteroidota</taxon>
        <taxon>Chitinophagia</taxon>
        <taxon>Chitinophagales</taxon>
        <taxon>Chitinophagaceae</taxon>
        <taxon>Danxiaibacter</taxon>
    </lineage>
</organism>
<evidence type="ECO:0008006" key="3">
    <source>
        <dbReference type="Google" id="ProtNLM"/>
    </source>
</evidence>
<dbReference type="RefSeq" id="WP_369329582.1">
    <property type="nucleotide sequence ID" value="NZ_JAULBC010000003.1"/>
</dbReference>
<dbReference type="EMBL" id="JAULBC010000003">
    <property type="protein sequence ID" value="MEX6688174.1"/>
    <property type="molecule type" value="Genomic_DNA"/>
</dbReference>